<evidence type="ECO:0000256" key="8">
    <source>
        <dbReference type="ARBA" id="ARBA00035585"/>
    </source>
</evidence>
<dbReference type="GO" id="GO:0046872">
    <property type="term" value="F:metal ion binding"/>
    <property type="evidence" value="ECO:0007669"/>
    <property type="project" value="UniProtKB-KW"/>
</dbReference>
<keyword evidence="10" id="KW-0479">Metal-binding</keyword>
<accession>K6WUH3</accession>
<comment type="catalytic activity">
    <reaction evidence="8">
        <text>fluoride(in) = fluoride(out)</text>
        <dbReference type="Rhea" id="RHEA:76159"/>
        <dbReference type="ChEBI" id="CHEBI:17051"/>
    </reaction>
    <physiologicalReaction direction="left-to-right" evidence="8">
        <dbReference type="Rhea" id="RHEA:76160"/>
    </physiologicalReaction>
</comment>
<dbReference type="GO" id="GO:0005886">
    <property type="term" value="C:plasma membrane"/>
    <property type="evidence" value="ECO:0007669"/>
    <property type="project" value="UniProtKB-SubCell"/>
</dbReference>
<evidence type="ECO:0000256" key="1">
    <source>
        <dbReference type="ARBA" id="ARBA00004651"/>
    </source>
</evidence>
<comment type="activity regulation">
    <text evidence="10">Na(+) is not transported, but it plays an essential structural role and its presence is essential for fluoride channel function.</text>
</comment>
<comment type="subcellular location">
    <subcellularLocation>
        <location evidence="1 10">Cell membrane</location>
        <topology evidence="1 10">Multi-pass membrane protein</topology>
    </subcellularLocation>
</comment>
<evidence type="ECO:0000256" key="10">
    <source>
        <dbReference type="HAMAP-Rule" id="MF_00454"/>
    </source>
</evidence>
<dbReference type="eggNOG" id="COG0239">
    <property type="taxonomic scope" value="Bacteria"/>
</dbReference>
<dbReference type="STRING" id="1184609.KILIM_026_00130"/>
<feature type="transmembrane region" description="Helical" evidence="10">
    <location>
        <begin position="74"/>
        <end position="95"/>
    </location>
</feature>
<keyword evidence="3 10" id="KW-0812">Transmembrane</keyword>
<keyword evidence="10" id="KW-0915">Sodium</keyword>
<dbReference type="PANTHER" id="PTHR28259">
    <property type="entry name" value="FLUORIDE EXPORT PROTEIN 1-RELATED"/>
    <property type="match status" value="1"/>
</dbReference>
<dbReference type="GO" id="GO:0062054">
    <property type="term" value="F:fluoride channel activity"/>
    <property type="evidence" value="ECO:0007669"/>
    <property type="project" value="UniProtKB-UniRule"/>
</dbReference>
<dbReference type="GO" id="GO:0140114">
    <property type="term" value="P:cellular detoxification of fluoride"/>
    <property type="evidence" value="ECO:0007669"/>
    <property type="project" value="UniProtKB-UniRule"/>
</dbReference>
<evidence type="ECO:0000256" key="2">
    <source>
        <dbReference type="ARBA" id="ARBA00022475"/>
    </source>
</evidence>
<dbReference type="Pfam" id="PF02537">
    <property type="entry name" value="CRCB"/>
    <property type="match status" value="1"/>
</dbReference>
<dbReference type="InterPro" id="IPR003691">
    <property type="entry name" value="FluC"/>
</dbReference>
<evidence type="ECO:0000313" key="11">
    <source>
        <dbReference type="EMBL" id="GAB95742.1"/>
    </source>
</evidence>
<keyword evidence="2 10" id="KW-1003">Cell membrane</keyword>
<evidence type="ECO:0000256" key="6">
    <source>
        <dbReference type="ARBA" id="ARBA00023303"/>
    </source>
</evidence>
<feature type="transmembrane region" description="Helical" evidence="10">
    <location>
        <begin position="107"/>
        <end position="126"/>
    </location>
</feature>
<keyword evidence="10" id="KW-0406">Ion transport</keyword>
<comment type="similarity">
    <text evidence="7 10">Belongs to the fluoride channel Fluc/FEX (TC 1.A.43) family.</text>
</comment>
<keyword evidence="12" id="KW-1185">Reference proteome</keyword>
<comment type="caution">
    <text evidence="11">The sequence shown here is derived from an EMBL/GenBank/DDBJ whole genome shotgun (WGS) entry which is preliminary data.</text>
</comment>
<dbReference type="AlphaFoldDB" id="K6WUH3"/>
<evidence type="ECO:0000256" key="4">
    <source>
        <dbReference type="ARBA" id="ARBA00022989"/>
    </source>
</evidence>
<keyword evidence="5 10" id="KW-0472">Membrane</keyword>
<keyword evidence="6 10" id="KW-0407">Ion channel</keyword>
<dbReference type="Proteomes" id="UP000008366">
    <property type="component" value="Unassembled WGS sequence"/>
</dbReference>
<organism evidence="11 12">
    <name type="scientific">Kineosphaera limosa NBRC 100340</name>
    <dbReference type="NCBI Taxonomy" id="1184609"/>
    <lineage>
        <taxon>Bacteria</taxon>
        <taxon>Bacillati</taxon>
        <taxon>Actinomycetota</taxon>
        <taxon>Actinomycetes</taxon>
        <taxon>Micrococcales</taxon>
        <taxon>Dermatophilaceae</taxon>
        <taxon>Kineosphaera</taxon>
    </lineage>
</organism>
<evidence type="ECO:0000256" key="5">
    <source>
        <dbReference type="ARBA" id="ARBA00023136"/>
    </source>
</evidence>
<dbReference type="EMBL" id="BAHD01000026">
    <property type="protein sequence ID" value="GAB95742.1"/>
    <property type="molecule type" value="Genomic_DNA"/>
</dbReference>
<gene>
    <name evidence="10 11" type="primary">crcB</name>
    <name evidence="10" type="synonym">fluC</name>
    <name evidence="11" type="ORF">KILIM_026_00130</name>
</gene>
<evidence type="ECO:0000256" key="7">
    <source>
        <dbReference type="ARBA" id="ARBA00035120"/>
    </source>
</evidence>
<feature type="transmembrane region" description="Helical" evidence="10">
    <location>
        <begin position="39"/>
        <end position="62"/>
    </location>
</feature>
<name>K6WUH3_9MICO</name>
<dbReference type="HAMAP" id="MF_00454">
    <property type="entry name" value="FluC"/>
    <property type="match status" value="1"/>
</dbReference>
<evidence type="ECO:0000256" key="9">
    <source>
        <dbReference type="ARBA" id="ARBA00049940"/>
    </source>
</evidence>
<comment type="function">
    <text evidence="9 10">Fluoride-specific ion channel. Important for reducing fluoride concentration in the cell, thus reducing its toxicity.</text>
</comment>
<proteinExistence type="inferred from homology"/>
<reference evidence="11 12" key="1">
    <citation type="submission" date="2012-08" db="EMBL/GenBank/DDBJ databases">
        <title>Whole genome shotgun sequence of Kineosphaera limosa NBRC 100340.</title>
        <authorList>
            <person name="Yoshida I."/>
            <person name="Isaki S."/>
            <person name="Hosoyama A."/>
            <person name="Tsuchikane K."/>
            <person name="Katsumata H."/>
            <person name="Ando Y."/>
            <person name="Ohji S."/>
            <person name="Hamada M."/>
            <person name="Tamura T."/>
            <person name="Yamazoe A."/>
            <person name="Yamazaki S."/>
            <person name="Fujita N."/>
        </authorList>
    </citation>
    <scope>NUCLEOTIDE SEQUENCE [LARGE SCALE GENOMIC DNA]</scope>
    <source>
        <strain evidence="11 12">NBRC 100340</strain>
    </source>
</reference>
<keyword evidence="4 10" id="KW-1133">Transmembrane helix</keyword>
<feature type="binding site" evidence="10">
    <location>
        <position position="85"/>
    </location>
    <ligand>
        <name>Na(+)</name>
        <dbReference type="ChEBI" id="CHEBI:29101"/>
        <note>structural</note>
    </ligand>
</feature>
<sequence length="148" mass="15296">MSQRPHRDPLLLALVAVGGGVGTAVRAVAEERFAAPAGSWPWATFAINLSGAFALALLLESLARRGPDVGRRRAVRLGVGTGVLGGFTTYSTFAVETGHLGWPLGPAYAVATVLLGLLAAAAGLWLSRALPTPTRAASPHRGPEPEPR</sequence>
<keyword evidence="10" id="KW-0813">Transport</keyword>
<evidence type="ECO:0000256" key="3">
    <source>
        <dbReference type="ARBA" id="ARBA00022692"/>
    </source>
</evidence>
<evidence type="ECO:0000313" key="12">
    <source>
        <dbReference type="Proteomes" id="UP000008366"/>
    </source>
</evidence>
<feature type="binding site" evidence="10">
    <location>
        <position position="88"/>
    </location>
    <ligand>
        <name>Na(+)</name>
        <dbReference type="ChEBI" id="CHEBI:29101"/>
        <note>structural</note>
    </ligand>
</feature>
<dbReference type="RefSeq" id="WP_006592274.1">
    <property type="nucleotide sequence ID" value="NZ_BAHD01000026.1"/>
</dbReference>
<protein>
    <recommendedName>
        <fullName evidence="10">Fluoride-specific ion channel FluC</fullName>
    </recommendedName>
</protein>
<dbReference type="PANTHER" id="PTHR28259:SF1">
    <property type="entry name" value="FLUORIDE EXPORT PROTEIN 1-RELATED"/>
    <property type="match status" value="1"/>
</dbReference>